<gene>
    <name evidence="8" type="ORF">GCM10009737_32800</name>
</gene>
<feature type="transmembrane region" description="Helical" evidence="5">
    <location>
        <begin position="417"/>
        <end position="438"/>
    </location>
</feature>
<dbReference type="PANTHER" id="PTHR40079:SF4">
    <property type="entry name" value="GH26 DOMAIN-CONTAINING PROTEIN-RELATED"/>
    <property type="match status" value="1"/>
</dbReference>
<evidence type="ECO:0000256" key="4">
    <source>
        <dbReference type="PROSITE-ProRule" id="PRU01100"/>
    </source>
</evidence>
<feature type="transmembrane region" description="Helical" evidence="5">
    <location>
        <begin position="741"/>
        <end position="768"/>
    </location>
</feature>
<dbReference type="InterPro" id="IPR014550">
    <property type="entry name" value="UCP028704_OpgC"/>
</dbReference>
<evidence type="ECO:0000313" key="9">
    <source>
        <dbReference type="Proteomes" id="UP001501612"/>
    </source>
</evidence>
<keyword evidence="5" id="KW-0472">Membrane</keyword>
<dbReference type="Proteomes" id="UP001501612">
    <property type="component" value="Unassembled WGS sequence"/>
</dbReference>
<keyword evidence="9" id="KW-1185">Reference proteome</keyword>
<keyword evidence="5" id="KW-0812">Transmembrane</keyword>
<dbReference type="EMBL" id="BAAAMY010000009">
    <property type="protein sequence ID" value="GAA1928361.1"/>
    <property type="molecule type" value="Genomic_DNA"/>
</dbReference>
<keyword evidence="2" id="KW-0378">Hydrolase</keyword>
<feature type="chain" id="PRO_5045828950" description="GH26 domain-containing protein" evidence="6">
    <location>
        <begin position="22"/>
        <end position="828"/>
    </location>
</feature>
<feature type="transmembrane region" description="Helical" evidence="5">
    <location>
        <begin position="662"/>
        <end position="681"/>
    </location>
</feature>
<evidence type="ECO:0000256" key="1">
    <source>
        <dbReference type="ARBA" id="ARBA00007754"/>
    </source>
</evidence>
<keyword evidence="6" id="KW-0732">Signal</keyword>
<keyword evidence="3" id="KW-0326">Glycosidase</keyword>
<comment type="caution">
    <text evidence="4">Lacks conserved residue(s) required for the propagation of feature annotation.</text>
</comment>
<feature type="transmembrane region" description="Helical" evidence="5">
    <location>
        <begin position="532"/>
        <end position="551"/>
    </location>
</feature>
<name>A0ABN2PR62_9ACTN</name>
<feature type="signal peptide" evidence="6">
    <location>
        <begin position="1"/>
        <end position="21"/>
    </location>
</feature>
<dbReference type="PANTHER" id="PTHR40079">
    <property type="entry name" value="MANNAN ENDO-1,4-BETA-MANNOSIDASE E-RELATED"/>
    <property type="match status" value="1"/>
</dbReference>
<comment type="similarity">
    <text evidence="1 4">Belongs to the glycosyl hydrolase 26 family.</text>
</comment>
<evidence type="ECO:0000256" key="6">
    <source>
        <dbReference type="SAM" id="SignalP"/>
    </source>
</evidence>
<dbReference type="Gene3D" id="3.20.20.80">
    <property type="entry name" value="Glycosidases"/>
    <property type="match status" value="1"/>
</dbReference>
<comment type="caution">
    <text evidence="8">The sequence shown here is derived from an EMBL/GenBank/DDBJ whole genome shotgun (WGS) entry which is preliminary data.</text>
</comment>
<feature type="transmembrane region" description="Helical" evidence="5">
    <location>
        <begin position="632"/>
        <end position="650"/>
    </location>
</feature>
<dbReference type="InterPro" id="IPR000805">
    <property type="entry name" value="Glyco_hydro_26"/>
</dbReference>
<accession>A0ABN2PR62</accession>
<evidence type="ECO:0000256" key="3">
    <source>
        <dbReference type="ARBA" id="ARBA00023295"/>
    </source>
</evidence>
<organism evidence="8 9">
    <name type="scientific">Nocardioides lentus</name>
    <dbReference type="NCBI Taxonomy" id="338077"/>
    <lineage>
        <taxon>Bacteria</taxon>
        <taxon>Bacillati</taxon>
        <taxon>Actinomycetota</taxon>
        <taxon>Actinomycetes</taxon>
        <taxon>Propionibacteriales</taxon>
        <taxon>Nocardioidaceae</taxon>
        <taxon>Nocardioides</taxon>
    </lineage>
</organism>
<evidence type="ECO:0000256" key="2">
    <source>
        <dbReference type="ARBA" id="ARBA00022801"/>
    </source>
</evidence>
<feature type="transmembrane region" description="Helical" evidence="5">
    <location>
        <begin position="799"/>
        <end position="817"/>
    </location>
</feature>
<dbReference type="Pfam" id="PF10129">
    <property type="entry name" value="OpgC_C"/>
    <property type="match status" value="1"/>
</dbReference>
<feature type="transmembrane region" description="Helical" evidence="5">
    <location>
        <begin position="459"/>
        <end position="481"/>
    </location>
</feature>
<dbReference type="InterPro" id="IPR017853">
    <property type="entry name" value="GH"/>
</dbReference>
<proteinExistence type="inferred from homology"/>
<feature type="transmembrane region" description="Helical" evidence="5">
    <location>
        <begin position="693"/>
        <end position="714"/>
    </location>
</feature>
<dbReference type="PROSITE" id="PS51764">
    <property type="entry name" value="GH26"/>
    <property type="match status" value="1"/>
</dbReference>
<feature type="transmembrane region" description="Helical" evidence="5">
    <location>
        <begin position="487"/>
        <end position="511"/>
    </location>
</feature>
<dbReference type="InterPro" id="IPR022790">
    <property type="entry name" value="GH26_dom"/>
</dbReference>
<keyword evidence="5" id="KW-1133">Transmembrane helix</keyword>
<evidence type="ECO:0000313" key="8">
    <source>
        <dbReference type="EMBL" id="GAA1928361.1"/>
    </source>
</evidence>
<reference evidence="8 9" key="1">
    <citation type="journal article" date="2019" name="Int. J. Syst. Evol. Microbiol.">
        <title>The Global Catalogue of Microorganisms (GCM) 10K type strain sequencing project: providing services to taxonomists for standard genome sequencing and annotation.</title>
        <authorList>
            <consortium name="The Broad Institute Genomics Platform"/>
            <consortium name="The Broad Institute Genome Sequencing Center for Infectious Disease"/>
            <person name="Wu L."/>
            <person name="Ma J."/>
        </authorList>
    </citation>
    <scope>NUCLEOTIDE SEQUENCE [LARGE SCALE GENOMIC DNA]</scope>
    <source>
        <strain evidence="8 9">JCM 14046</strain>
    </source>
</reference>
<sequence>MAALLVPLLLTLVPATPTAQAAPAAPLVPAADPVPAPSGGPYFGPQLDWTDDSAAQYADRLGARPSAYAQLVAYPLGAADVTVVEQFAQQAAQQGALAELTLEPAVALDDLTAEDAQDLVDVLVDVHEQYDSTVLVRFAPEMNASWTPWGQEPSAYVGAFRELADVVHAGAPDAAMLWAPSYGSGYPFTGSSGRIEGLGSRDLERLDTTGDGLVDAADDPYGPYFPGPEAVDWVGLSVYHYGIRLDDGETDTETEGIDEETNTVPVPGAYADRLDEAAGYGDDRLRESFYDRFSQAYDLPMTVRTGAFYDPEASGDDSPEDIKRTWWRQVVDPDTAAAYPDIALITWLEVRRAEAETGDTVVDWRVTHTRRLAEALRTDLRAAGVDLGPVTRVIDQEASNEATNQYLTDGIEAGDQMGWITALVVAAFVGLLLAGLAGRFVPSWRYPTPDDPRDRRLDLLRGWIICAVVVTHIEVAGPYSYVARNAIGAITGAELFVLLSGIVLGMVYPVAVRRQGEYVAAVQALLRARKQYLTALVVVVLVYLISLVPFVDASVVTTFTDRGTGSAGPQAAGQVYDLYVNAPRLFDYPPPWYAVRQLLLLEMGPWVFNIMGLFVVLSLLVPALMWAVQRGFWWAVLLGSAGLYGLGRWLGLDLLPSQFDDVFPLAVWQVPFCVGLVVGRYRREITRTLTSRAGRVLVALALGAYAATLGVLWLQHGPAYDWLYPNLYQRTELQPGRLLDLALVVVVAYALLTCVWKPIAAATGWFLVPLGRVSLYVFIVHVFFVLAVGNVPGLDRTSWWQGLVVHTVVLGVIWLMVRYKVLAKIIPA</sequence>
<feature type="transmembrane region" description="Helical" evidence="5">
    <location>
        <begin position="606"/>
        <end position="625"/>
    </location>
</feature>
<dbReference type="SUPFAM" id="SSF51445">
    <property type="entry name" value="(Trans)glycosidases"/>
    <property type="match status" value="1"/>
</dbReference>
<evidence type="ECO:0000259" key="7">
    <source>
        <dbReference type="PROSITE" id="PS51764"/>
    </source>
</evidence>
<feature type="domain" description="GH26" evidence="7">
    <location>
        <begin position="22"/>
        <end position="379"/>
    </location>
</feature>
<evidence type="ECO:0000256" key="5">
    <source>
        <dbReference type="SAM" id="Phobius"/>
    </source>
</evidence>
<protein>
    <recommendedName>
        <fullName evidence="7">GH26 domain-containing protein</fullName>
    </recommendedName>
</protein>
<feature type="transmembrane region" description="Helical" evidence="5">
    <location>
        <begin position="775"/>
        <end position="793"/>
    </location>
</feature>